<dbReference type="PANTHER" id="PTHR13510">
    <property type="entry name" value="FYVE-FINGER-CONTAINING RAB5 EFFECTOR PROTEIN RABENOSYN-5-RELATED"/>
    <property type="match status" value="1"/>
</dbReference>
<dbReference type="SMART" id="SM00064">
    <property type="entry name" value="FYVE"/>
    <property type="match status" value="1"/>
</dbReference>
<accession>F7W8D6</accession>
<dbReference type="Gene3D" id="3.30.40.10">
    <property type="entry name" value="Zinc/RING finger domain, C3HC4 (zinc finger)"/>
    <property type="match status" value="1"/>
</dbReference>
<dbReference type="Gene3D" id="4.10.860.20">
    <property type="entry name" value="Rabenosyn, Rab binding domain"/>
    <property type="match status" value="1"/>
</dbReference>
<reference evidence="7 8" key="1">
    <citation type="journal article" date="2010" name="PLoS Genet.">
        <title>De novo assembly of a 40 Mb eukaryotic genome from short sequence reads: Sordaria macrospora, a model organism for fungal morphogenesis.</title>
        <authorList>
            <person name="Nowrousian M."/>
            <person name="Stajich J."/>
            <person name="Chu M."/>
            <person name="Engh I."/>
            <person name="Espagne E."/>
            <person name="Halliday K."/>
            <person name="Kamerewerd J."/>
            <person name="Kempken F."/>
            <person name="Knab B."/>
            <person name="Kuo H.C."/>
            <person name="Osiewacz H.D."/>
            <person name="Poeggeler S."/>
            <person name="Read N."/>
            <person name="Seiler S."/>
            <person name="Smith K."/>
            <person name="Zickler D."/>
            <person name="Kueck U."/>
            <person name="Freitag M."/>
        </authorList>
    </citation>
    <scope>NUCLEOTIDE SEQUENCE [LARGE SCALE GENOMIC DNA]</scope>
    <source>
        <strain evidence="8">ATCC MYA-333 / DSM 997 / K(L3346) / K-hell</strain>
        <tissue evidence="7">Mycelium</tissue>
    </source>
</reference>
<protein>
    <submittedName>
        <fullName evidence="7">WGS project CABT00000000 data, contig 2.44</fullName>
    </submittedName>
</protein>
<feature type="coiled-coil region" evidence="4">
    <location>
        <begin position="702"/>
        <end position="769"/>
    </location>
</feature>
<feature type="compositionally biased region" description="Polar residues" evidence="5">
    <location>
        <begin position="681"/>
        <end position="690"/>
    </location>
</feature>
<dbReference type="GO" id="GO:0008270">
    <property type="term" value="F:zinc ion binding"/>
    <property type="evidence" value="ECO:0007669"/>
    <property type="project" value="UniProtKB-KW"/>
</dbReference>
<evidence type="ECO:0000256" key="3">
    <source>
        <dbReference type="ARBA" id="ARBA00022833"/>
    </source>
</evidence>
<dbReference type="AlphaFoldDB" id="F7W8D6"/>
<dbReference type="EMBL" id="CABT02000044">
    <property type="protein sequence ID" value="CCC13781.1"/>
    <property type="molecule type" value="Genomic_DNA"/>
</dbReference>
<sequence>MPDLTINVEIAAAQPKVTLLELRLSSTAAAEPITKHELCNLDPTTRTTTNFPSLVRPSDHQQNNGGHLFDCSITSLSPSTPPQSTDNDMSGRKLGGGRILGNGKGLAPPAPASSSPSPSPLTTNAAIHRAVSPFAPSDSSTVSFVSPNSTRDSISPSSSVPLPDIPQDLVSNVSLAVGPSNGGGPSGTGVSANDNRRLVCPICEEEMVTLLQLNRHIDDVHQELPEETQDEVKSWFDKQVRKAKKFQPLNIINQTLRGLDVFESNETQPVVATVASTSTSAAAAPGRTAEKAVDPEELVTRHHWQKPTGNDPCTDPTCTRKLGPFSGLVNCRHCGRLFCEEHTMYQMKLSRSANHEPVRGIWCRVCETCYKSREGYNDHQGAVRDHMAAFKAIRAKRVDRHKLEVQRLEKRLTKLTRLLAEMPPDDGPGLLGLTGQKSQRKMIEQSVVNWEEDGAVTNCPFASRSLGVGRLGDIIVGYVDGWFALIRRRRVRPRLATINTEKPPRTGTTTTLDIRMCRDCKSTIFSHRDFAASIAHKPPDQRAYETLRQFERGIRMLMPSFQKALLALQPPNENDYRQDKPPPQPTSAQVQEAAKIRKRLTDAFAKYDLAAKRLRNMKTDSPTQIKLQQSVYAAASSFLHANLIPLKSVPRVLRSNSMQHQHRRLLNGSTSALSPLRNGESAFSQDAETSSNAGVSEASVIQSELDIEEKEAKERLVVLEEQMFMVQEMLKSARAQRRFEEVSALNRNVEELEAEIERAKEGVRGVEERMGSLYIAG</sequence>
<dbReference type="InterPro" id="IPR011011">
    <property type="entry name" value="Znf_FYVE_PHD"/>
</dbReference>
<dbReference type="Proteomes" id="UP000001881">
    <property type="component" value="Unassembled WGS sequence"/>
</dbReference>
<dbReference type="PANTHER" id="PTHR13510:SF44">
    <property type="entry name" value="RABENOSYN-5"/>
    <property type="match status" value="1"/>
</dbReference>
<dbReference type="Pfam" id="PF11464">
    <property type="entry name" value="Rbsn"/>
    <property type="match status" value="1"/>
</dbReference>
<comment type="caution">
    <text evidence="7">The sequence shown here is derived from an EMBL/GenBank/DDBJ whole genome shotgun (WGS) entry which is preliminary data.</text>
</comment>
<dbReference type="SUPFAM" id="SSF140125">
    <property type="entry name" value="Rabenosyn-5 Rab-binding domain-like"/>
    <property type="match status" value="1"/>
</dbReference>
<evidence type="ECO:0000256" key="1">
    <source>
        <dbReference type="ARBA" id="ARBA00022723"/>
    </source>
</evidence>
<dbReference type="InterPro" id="IPR000306">
    <property type="entry name" value="Znf_FYVE"/>
</dbReference>
<evidence type="ECO:0000256" key="2">
    <source>
        <dbReference type="ARBA" id="ARBA00022771"/>
    </source>
</evidence>
<dbReference type="InParanoid" id="F7W8D6"/>
<dbReference type="FunCoup" id="F7W8D6">
    <property type="interactions" value="67"/>
</dbReference>
<dbReference type="CDD" id="cd15761">
    <property type="entry name" value="FYVE1_Vac1p_like"/>
    <property type="match status" value="1"/>
</dbReference>
<feature type="region of interest" description="Disordered" evidence="5">
    <location>
        <begin position="665"/>
        <end position="690"/>
    </location>
</feature>
<gene>
    <name evidence="7" type="ORF">SMAC_07290</name>
</gene>
<proteinExistence type="predicted"/>
<feature type="compositionally biased region" description="Gly residues" evidence="5">
    <location>
        <begin position="93"/>
        <end position="104"/>
    </location>
</feature>
<dbReference type="STRING" id="771870.F7W8D6"/>
<feature type="compositionally biased region" description="Low complexity" evidence="5">
    <location>
        <begin position="72"/>
        <end position="85"/>
    </location>
</feature>
<evidence type="ECO:0000256" key="5">
    <source>
        <dbReference type="SAM" id="MobiDB-lite"/>
    </source>
</evidence>
<dbReference type="InterPro" id="IPR052727">
    <property type="entry name" value="Rab4/Rab5_effector"/>
</dbReference>
<evidence type="ECO:0000313" key="8">
    <source>
        <dbReference type="Proteomes" id="UP000001881"/>
    </source>
</evidence>
<dbReference type="InterPro" id="IPR036531">
    <property type="entry name" value="Rbsn_Rab-bd_sf"/>
</dbReference>
<name>F7W8D6_SORMK</name>
<keyword evidence="2" id="KW-0863">Zinc-finger</keyword>
<dbReference type="eggNOG" id="KOG1842">
    <property type="taxonomic scope" value="Eukaryota"/>
</dbReference>
<feature type="region of interest" description="Disordered" evidence="5">
    <location>
        <begin position="43"/>
        <end position="123"/>
    </location>
</feature>
<feature type="domain" description="C2H2-type" evidence="6">
    <location>
        <begin position="200"/>
        <end position="221"/>
    </location>
</feature>
<dbReference type="InterPro" id="IPR021565">
    <property type="entry name" value="Rbsn_Rab-bd"/>
</dbReference>
<evidence type="ECO:0000313" key="7">
    <source>
        <dbReference type="EMBL" id="CCC13781.1"/>
    </source>
</evidence>
<evidence type="ECO:0000256" key="4">
    <source>
        <dbReference type="SAM" id="Coils"/>
    </source>
</evidence>
<dbReference type="InterPro" id="IPR013083">
    <property type="entry name" value="Znf_RING/FYVE/PHD"/>
</dbReference>
<dbReference type="PROSITE" id="PS00028">
    <property type="entry name" value="ZINC_FINGER_C2H2_1"/>
    <property type="match status" value="1"/>
</dbReference>
<dbReference type="SUPFAM" id="SSF57903">
    <property type="entry name" value="FYVE/PHD zinc finger"/>
    <property type="match status" value="1"/>
</dbReference>
<feature type="compositionally biased region" description="Polar residues" evidence="5">
    <location>
        <begin position="43"/>
        <end position="52"/>
    </location>
</feature>
<dbReference type="VEuPathDB" id="FungiDB:SMAC_07290"/>
<dbReference type="HOGENOM" id="CLU_026440_1_0_1"/>
<feature type="region of interest" description="Disordered" evidence="5">
    <location>
        <begin position="135"/>
        <end position="162"/>
    </location>
</feature>
<feature type="compositionally biased region" description="Polar residues" evidence="5">
    <location>
        <begin position="137"/>
        <end position="160"/>
    </location>
</feature>
<dbReference type="OMA" id="DDVHQNL"/>
<keyword evidence="3" id="KW-0862">Zinc</keyword>
<keyword evidence="8" id="KW-1185">Reference proteome</keyword>
<keyword evidence="1" id="KW-0479">Metal-binding</keyword>
<keyword evidence="4" id="KW-0175">Coiled coil</keyword>
<evidence type="ECO:0000259" key="6">
    <source>
        <dbReference type="PROSITE" id="PS00028"/>
    </source>
</evidence>
<organism evidence="7 8">
    <name type="scientific">Sordaria macrospora (strain ATCC MYA-333 / DSM 997 / K(L3346) / K-hell)</name>
    <dbReference type="NCBI Taxonomy" id="771870"/>
    <lineage>
        <taxon>Eukaryota</taxon>
        <taxon>Fungi</taxon>
        <taxon>Dikarya</taxon>
        <taxon>Ascomycota</taxon>
        <taxon>Pezizomycotina</taxon>
        <taxon>Sordariomycetes</taxon>
        <taxon>Sordariomycetidae</taxon>
        <taxon>Sordariales</taxon>
        <taxon>Sordariaceae</taxon>
        <taxon>Sordaria</taxon>
    </lineage>
</organism>
<dbReference type="InterPro" id="IPR013087">
    <property type="entry name" value="Znf_C2H2_type"/>
</dbReference>
<dbReference type="OrthoDB" id="166134at2759"/>